<organism evidence="2 3">
    <name type="scientific">Prorocentrum cordatum</name>
    <dbReference type="NCBI Taxonomy" id="2364126"/>
    <lineage>
        <taxon>Eukaryota</taxon>
        <taxon>Sar</taxon>
        <taxon>Alveolata</taxon>
        <taxon>Dinophyceae</taxon>
        <taxon>Prorocentrales</taxon>
        <taxon>Prorocentraceae</taxon>
        <taxon>Prorocentrum</taxon>
    </lineage>
</organism>
<feature type="compositionally biased region" description="Basic and acidic residues" evidence="1">
    <location>
        <begin position="65"/>
        <end position="74"/>
    </location>
</feature>
<dbReference type="EMBL" id="CAUYUJ010010199">
    <property type="protein sequence ID" value="CAK0828767.1"/>
    <property type="molecule type" value="Genomic_DNA"/>
</dbReference>
<feature type="non-terminal residue" evidence="2">
    <location>
        <position position="1"/>
    </location>
</feature>
<evidence type="ECO:0000313" key="2">
    <source>
        <dbReference type="EMBL" id="CAK0828767.1"/>
    </source>
</evidence>
<reference evidence="2" key="1">
    <citation type="submission" date="2023-10" db="EMBL/GenBank/DDBJ databases">
        <authorList>
            <person name="Chen Y."/>
            <person name="Shah S."/>
            <person name="Dougan E. K."/>
            <person name="Thang M."/>
            <person name="Chan C."/>
        </authorList>
    </citation>
    <scope>NUCLEOTIDE SEQUENCE [LARGE SCALE GENOMIC DNA]</scope>
</reference>
<name>A0ABN9SA19_9DINO</name>
<comment type="caution">
    <text evidence="2">The sequence shown here is derived from an EMBL/GenBank/DDBJ whole genome shotgun (WGS) entry which is preliminary data.</text>
</comment>
<sequence>QVAPGPAHVAPHRAARAGAVRLVRGGGRRRVRRPRESAAPDRRLRWARPRPRPRRRGGAAAVPPERGRRLGLRAERRRGPRADRRPGRRQRPLPEAVARVRRGRGRGVRDGAALPAG</sequence>
<protein>
    <submittedName>
        <fullName evidence="2">Uncharacterized protein</fullName>
    </submittedName>
</protein>
<accession>A0ABN9SA19</accession>
<evidence type="ECO:0000256" key="1">
    <source>
        <dbReference type="SAM" id="MobiDB-lite"/>
    </source>
</evidence>
<dbReference type="Proteomes" id="UP001189429">
    <property type="component" value="Unassembled WGS sequence"/>
</dbReference>
<keyword evidence="3" id="KW-1185">Reference proteome</keyword>
<proteinExistence type="predicted"/>
<feature type="compositionally biased region" description="Basic residues" evidence="1">
    <location>
        <begin position="45"/>
        <end position="57"/>
    </location>
</feature>
<gene>
    <name evidence="2" type="ORF">PCOR1329_LOCUS27908</name>
</gene>
<feature type="region of interest" description="Disordered" evidence="1">
    <location>
        <begin position="1"/>
        <end position="117"/>
    </location>
</feature>
<feature type="compositionally biased region" description="Basic and acidic residues" evidence="1">
    <location>
        <begin position="34"/>
        <end position="44"/>
    </location>
</feature>
<feature type="non-terminal residue" evidence="2">
    <location>
        <position position="117"/>
    </location>
</feature>
<evidence type="ECO:0000313" key="3">
    <source>
        <dbReference type="Proteomes" id="UP001189429"/>
    </source>
</evidence>